<dbReference type="STRING" id="6186.A0A183JJN6"/>
<feature type="region of interest" description="Disordered" evidence="1">
    <location>
        <begin position="225"/>
        <end position="264"/>
    </location>
</feature>
<feature type="compositionally biased region" description="Acidic residues" evidence="1">
    <location>
        <begin position="225"/>
        <end position="234"/>
    </location>
</feature>
<feature type="compositionally biased region" description="Basic residues" evidence="1">
    <location>
        <begin position="331"/>
        <end position="342"/>
    </location>
</feature>
<organism evidence="2">
    <name type="scientific">Schistosoma curassoni</name>
    <dbReference type="NCBI Taxonomy" id="6186"/>
    <lineage>
        <taxon>Eukaryota</taxon>
        <taxon>Metazoa</taxon>
        <taxon>Spiralia</taxon>
        <taxon>Lophotrochozoa</taxon>
        <taxon>Platyhelminthes</taxon>
        <taxon>Trematoda</taxon>
        <taxon>Digenea</taxon>
        <taxon>Strigeidida</taxon>
        <taxon>Schistosomatoidea</taxon>
        <taxon>Schistosomatidae</taxon>
        <taxon>Schistosoma</taxon>
    </lineage>
</organism>
<feature type="compositionally biased region" description="Basic and acidic residues" evidence="1">
    <location>
        <begin position="343"/>
        <end position="355"/>
    </location>
</feature>
<feature type="compositionally biased region" description="Polar residues" evidence="1">
    <location>
        <begin position="291"/>
        <end position="312"/>
    </location>
</feature>
<reference evidence="2" key="1">
    <citation type="submission" date="2016-06" db="UniProtKB">
        <authorList>
            <consortium name="WormBaseParasite"/>
        </authorList>
    </citation>
    <scope>IDENTIFICATION</scope>
</reference>
<evidence type="ECO:0000256" key="1">
    <source>
        <dbReference type="SAM" id="MobiDB-lite"/>
    </source>
</evidence>
<proteinExistence type="predicted"/>
<feature type="region of interest" description="Disordered" evidence="1">
    <location>
        <begin position="286"/>
        <end position="312"/>
    </location>
</feature>
<sequence>LNLINNTPFVFFLKTGSDKYHRTDGTNVQNFPQLPDIASKITITDIPTYTDPTVSSGSSITAVRKFPKSTHTVVSDSTSRYFDTDHCLQSGSSSKISSSNEQHRKEEQKHIFDFLKNNLSSKSRRRFLSDCYDSSLNVGSSYSYRNSGVLCNVNRALILNNLIISGVHPNHLRKYKSDYGLQAYDNSQTGNLMMNSDLDPVVNASEKSAHVTKYSLSSFRSLEDDGYLEDDESSTDCAHSPVTASDPELRHDVYPESSNAEDRVLRQRSSSIYGLPHYLLHTEVSNKRCDSPNSDNNVKNPSIIKGQQGSNDANVFMNNPLLKLDMTSVRNRTKPSRKRHHRSSLDRLRTDRDRGAANSLVNLP</sequence>
<feature type="region of interest" description="Disordered" evidence="1">
    <location>
        <begin position="327"/>
        <end position="364"/>
    </location>
</feature>
<evidence type="ECO:0000313" key="2">
    <source>
        <dbReference type="WBParaSite" id="SCUD_0000291301-mRNA-1"/>
    </source>
</evidence>
<dbReference type="AlphaFoldDB" id="A0A183JJN6"/>
<accession>A0A183JJN6</accession>
<protein>
    <submittedName>
        <fullName evidence="2">SCHIP-1 domain-containing protein</fullName>
    </submittedName>
</protein>
<name>A0A183JJN6_9TREM</name>
<feature type="compositionally biased region" description="Basic and acidic residues" evidence="1">
    <location>
        <begin position="247"/>
        <end position="264"/>
    </location>
</feature>
<dbReference type="WBParaSite" id="SCUD_0000291301-mRNA-1">
    <property type="protein sequence ID" value="SCUD_0000291301-mRNA-1"/>
    <property type="gene ID" value="SCUD_0000291301"/>
</dbReference>